<sequence length="139" mass="15830">MRLVLDASAVVKLFREEEETPEMRQIVDLYKKRRVSIYAPSLLFVELANALRYTQGLTVNDVFDALGALKMLRLIVVDVEHVLNRAVELAFEYDVTVYDAVYVALTELVNGILITYDRELLRKFPAVAKRAGEFLGSFS</sequence>
<proteinExistence type="predicted"/>
<dbReference type="PANTHER" id="PTHR35901">
    <property type="entry name" value="RIBONUCLEASE VAPC3"/>
    <property type="match status" value="1"/>
</dbReference>
<dbReference type="eggNOG" id="arCOG00727">
    <property type="taxonomic scope" value="Archaea"/>
</dbReference>
<keyword evidence="4" id="KW-1185">Reference proteome</keyword>
<dbReference type="Proteomes" id="UP000001431">
    <property type="component" value="Chromosome"/>
</dbReference>
<dbReference type="GeneID" id="4909831"/>
<dbReference type="SUPFAM" id="SSF88723">
    <property type="entry name" value="PIN domain-like"/>
    <property type="match status" value="1"/>
</dbReference>
<dbReference type="AlphaFoldDB" id="A3MTX8"/>
<name>A3MTX8_PYRCJ</name>
<evidence type="ECO:0000259" key="2">
    <source>
        <dbReference type="Pfam" id="PF01850"/>
    </source>
</evidence>
<dbReference type="InterPro" id="IPR002716">
    <property type="entry name" value="PIN_dom"/>
</dbReference>
<evidence type="ECO:0000313" key="4">
    <source>
        <dbReference type="Proteomes" id="UP000001431"/>
    </source>
</evidence>
<evidence type="ECO:0000256" key="1">
    <source>
        <dbReference type="ARBA" id="ARBA00022842"/>
    </source>
</evidence>
<dbReference type="RefSeq" id="WP_011849353.1">
    <property type="nucleotide sequence ID" value="NC_009073.1"/>
</dbReference>
<protein>
    <submittedName>
        <fullName evidence="3">PilT protein domain protein</fullName>
    </submittedName>
</protein>
<organism evidence="3 4">
    <name type="scientific">Pyrobaculum calidifontis (strain DSM 21063 / JCM 11548 / VA1)</name>
    <dbReference type="NCBI Taxonomy" id="410359"/>
    <lineage>
        <taxon>Archaea</taxon>
        <taxon>Thermoproteota</taxon>
        <taxon>Thermoprotei</taxon>
        <taxon>Thermoproteales</taxon>
        <taxon>Thermoproteaceae</taxon>
        <taxon>Pyrobaculum</taxon>
    </lineage>
</organism>
<dbReference type="Gene3D" id="3.40.50.1010">
    <property type="entry name" value="5'-nuclease"/>
    <property type="match status" value="1"/>
</dbReference>
<dbReference type="InterPro" id="IPR051619">
    <property type="entry name" value="TypeII_TA_RNase_PINc/VapC"/>
</dbReference>
<gene>
    <name evidence="3" type="ordered locus">Pcal_0669</name>
</gene>
<dbReference type="CDD" id="cd09873">
    <property type="entry name" value="PIN_Pae0151-like"/>
    <property type="match status" value="1"/>
</dbReference>
<dbReference type="Pfam" id="PF01850">
    <property type="entry name" value="PIN"/>
    <property type="match status" value="1"/>
</dbReference>
<dbReference type="EMBL" id="CP000561">
    <property type="protein sequence ID" value="ABO08095.1"/>
    <property type="molecule type" value="Genomic_DNA"/>
</dbReference>
<evidence type="ECO:0000313" key="3">
    <source>
        <dbReference type="EMBL" id="ABO08095.1"/>
    </source>
</evidence>
<dbReference type="HOGENOM" id="CLU_121774_1_4_2"/>
<dbReference type="PANTHER" id="PTHR35901:SF1">
    <property type="entry name" value="EXONUCLEASE VAPC9"/>
    <property type="match status" value="1"/>
</dbReference>
<dbReference type="InterPro" id="IPR044153">
    <property type="entry name" value="PIN_Pae0151-like"/>
</dbReference>
<accession>A3MTX8</accession>
<dbReference type="InterPro" id="IPR029060">
    <property type="entry name" value="PIN-like_dom_sf"/>
</dbReference>
<reference evidence="3" key="1">
    <citation type="submission" date="2007-02" db="EMBL/GenBank/DDBJ databases">
        <title>Complete sequence of Pyrobaculum calidifontis JCM 11548.</title>
        <authorList>
            <consortium name="US DOE Joint Genome Institute"/>
            <person name="Copeland A."/>
            <person name="Lucas S."/>
            <person name="Lapidus A."/>
            <person name="Barry K."/>
            <person name="Glavina del Rio T."/>
            <person name="Dalin E."/>
            <person name="Tice H."/>
            <person name="Pitluck S."/>
            <person name="Chain P."/>
            <person name="Malfatti S."/>
            <person name="Shin M."/>
            <person name="Vergez L."/>
            <person name="Schmutz J."/>
            <person name="Larimer F."/>
            <person name="Land M."/>
            <person name="Hauser L."/>
            <person name="Kyrpides N."/>
            <person name="Mikhailova N."/>
            <person name="Cozen A.E."/>
            <person name="Fitz-Gibbon S.T."/>
            <person name="House C.H."/>
            <person name="Saltikov C."/>
            <person name="Lowe T.M."/>
            <person name="Richardson P."/>
        </authorList>
    </citation>
    <scope>NUCLEOTIDE SEQUENCE [LARGE SCALE GENOMIC DNA]</scope>
    <source>
        <strain evidence="3">JCM 11548</strain>
    </source>
</reference>
<feature type="domain" description="PIN" evidence="2">
    <location>
        <begin position="4"/>
        <end position="122"/>
    </location>
</feature>
<dbReference type="KEGG" id="pcl:Pcal_0669"/>
<keyword evidence="1" id="KW-0460">Magnesium</keyword>